<dbReference type="EMBL" id="KT954981">
    <property type="protein sequence ID" value="ALR88627.1"/>
    <property type="molecule type" value="mRNA"/>
</dbReference>
<keyword evidence="3" id="KW-0732">Signal</keyword>
<keyword evidence="2" id="KW-0325">Glycoprotein</keyword>
<feature type="domain" description="VWFD" evidence="4">
    <location>
        <begin position="90"/>
        <end position="265"/>
    </location>
</feature>
<evidence type="ECO:0000256" key="3">
    <source>
        <dbReference type="SAM" id="SignalP"/>
    </source>
</evidence>
<evidence type="ECO:0000259" key="4">
    <source>
        <dbReference type="PROSITE" id="PS51233"/>
    </source>
</evidence>
<feature type="chain" id="PRO_5006832805" evidence="3">
    <location>
        <begin position="20"/>
        <end position="265"/>
    </location>
</feature>
<name>A0A0U2UZ58_SACKO</name>
<sequence length="265" mass="28870">MKLVIVVVIAMLSAAMVTAAPGVFKERRLSALSMAKDESERAAPIIKRPDQCDLQNIGVCKTSCNETETISEDNGDENKCENPNEVCCEDDGGGSGDPHILTLDGRIYSFQGVCTYILVKDCSDDDWEITMTNEPTVYYGMNVSRVSLITARVRDVVVTLGKDGLIKINGQLVSSAEDAVFGTDKLSLTDRNGVAVFSYYEKFSMSYTDKGYVADVKISPGLEGKCCGLLGNNDGDPKNDFLLPNGETAKNKFAFVDYWLVSCDK</sequence>
<reference evidence="5" key="1">
    <citation type="journal article" date="2015" name="Nature">
        <title>Hemichordate genomes and deuterostome origins.</title>
        <authorList>
            <person name="Simakov O."/>
            <person name="Kawashima T."/>
            <person name="Marletaz F."/>
            <person name="Jenkins J."/>
            <person name="Koyanagi R."/>
            <person name="Mitros T."/>
            <person name="Hisata K."/>
            <person name="Bredeson J."/>
            <person name="Shoguchi E."/>
            <person name="Gyoja F."/>
            <person name="Yue J.X."/>
            <person name="Chen Y.C."/>
            <person name="Freeman R.M.Jr."/>
            <person name="Sasaki A."/>
            <person name="Hikosaka-Katayama T."/>
            <person name="Sato A."/>
            <person name="Fujie M."/>
            <person name="Baughman K.W."/>
            <person name="Levine J."/>
            <person name="Gonzalez P."/>
            <person name="Cameron C."/>
            <person name="Fritzenwanker J.H."/>
            <person name="Pani A.M."/>
            <person name="Goto H."/>
            <person name="Kanda M."/>
            <person name="Arakaki N."/>
            <person name="Yamasaki S."/>
            <person name="Qu J."/>
            <person name="Cree A."/>
            <person name="Ding Y."/>
            <person name="Dinh H.H."/>
            <person name="Dugan S."/>
            <person name="Holder M."/>
            <person name="Jhangiani S.N."/>
            <person name="Kovar C.L."/>
            <person name="Lee S.L."/>
            <person name="Lewis L.R."/>
            <person name="Morton D."/>
            <person name="Nazareth L.V."/>
            <person name="Okwuonu G."/>
            <person name="Santibanez J."/>
            <person name="Chen R."/>
            <person name="Richards S."/>
            <person name="Muzny D.M."/>
            <person name="Gillis A."/>
            <person name="Peshkin L."/>
            <person name="Wu M."/>
            <person name="Humphreys T."/>
            <person name="Su Y.H."/>
            <person name="Putnam N.H."/>
            <person name="Schmutz J."/>
            <person name="Fujiyama A."/>
            <person name="Yu J.K."/>
            <person name="Tagawa K."/>
            <person name="Worley K.C."/>
            <person name="Gibbs R.A."/>
            <person name="Kirschner M.W."/>
            <person name="Lowe C.J."/>
            <person name="Satoh N."/>
            <person name="Rokhsar D.S."/>
            <person name="Gerhart J."/>
        </authorList>
    </citation>
    <scope>NUCLEOTIDE SEQUENCE</scope>
</reference>
<evidence type="ECO:0000256" key="2">
    <source>
        <dbReference type="ARBA" id="ARBA00023180"/>
    </source>
</evidence>
<dbReference type="AlphaFoldDB" id="A0A0U2UZ58"/>
<dbReference type="Pfam" id="PF00094">
    <property type="entry name" value="VWD"/>
    <property type="match status" value="1"/>
</dbReference>
<organism evidence="5">
    <name type="scientific">Saccoglossus kowalevskii</name>
    <name type="common">Acorn worm</name>
    <dbReference type="NCBI Taxonomy" id="10224"/>
    <lineage>
        <taxon>Eukaryota</taxon>
        <taxon>Metazoa</taxon>
        <taxon>Hemichordata</taxon>
        <taxon>Enteropneusta</taxon>
        <taxon>Harrimaniidae</taxon>
        <taxon>Saccoglossus</taxon>
    </lineage>
</organism>
<evidence type="ECO:0000256" key="1">
    <source>
        <dbReference type="ARBA" id="ARBA00023157"/>
    </source>
</evidence>
<accession>A0A0U2UZ58</accession>
<dbReference type="InterPro" id="IPR001846">
    <property type="entry name" value="VWF_type-D"/>
</dbReference>
<keyword evidence="1" id="KW-1015">Disulfide bond</keyword>
<dbReference type="PROSITE" id="PS51233">
    <property type="entry name" value="VWFD"/>
    <property type="match status" value="1"/>
</dbReference>
<protein>
    <submittedName>
        <fullName evidence="5">von Willebrand type d domain containing protein-like m21</fullName>
    </submittedName>
</protein>
<proteinExistence type="evidence at transcript level"/>
<dbReference type="OrthoDB" id="6484170at2759"/>
<dbReference type="SMART" id="SM00216">
    <property type="entry name" value="VWD"/>
    <property type="match status" value="1"/>
</dbReference>
<evidence type="ECO:0000313" key="5">
    <source>
        <dbReference type="EMBL" id="ALR88627.1"/>
    </source>
</evidence>
<dbReference type="InterPro" id="IPR050780">
    <property type="entry name" value="Mucin_vWF_Thrombospondin_sf"/>
</dbReference>
<feature type="signal peptide" evidence="3">
    <location>
        <begin position="1"/>
        <end position="19"/>
    </location>
</feature>
<dbReference type="PANTHER" id="PTHR11339">
    <property type="entry name" value="EXTRACELLULAR MATRIX GLYCOPROTEIN RELATED"/>
    <property type="match status" value="1"/>
</dbReference>